<feature type="compositionally biased region" description="Acidic residues" evidence="1">
    <location>
        <begin position="16"/>
        <end position="31"/>
    </location>
</feature>
<feature type="region of interest" description="Disordered" evidence="1">
    <location>
        <begin position="1"/>
        <end position="98"/>
    </location>
</feature>
<evidence type="ECO:0008006" key="4">
    <source>
        <dbReference type="Google" id="ProtNLM"/>
    </source>
</evidence>
<evidence type="ECO:0000313" key="2">
    <source>
        <dbReference type="EMBL" id="MBW0496012.1"/>
    </source>
</evidence>
<name>A0A9Q3D5R8_9BASI</name>
<accession>A0A9Q3D5R8</accession>
<dbReference type="EMBL" id="AVOT02013403">
    <property type="protein sequence ID" value="MBW0496012.1"/>
    <property type="molecule type" value="Genomic_DNA"/>
</dbReference>
<evidence type="ECO:0000256" key="1">
    <source>
        <dbReference type="SAM" id="MobiDB-lite"/>
    </source>
</evidence>
<dbReference type="AlphaFoldDB" id="A0A9Q3D5R8"/>
<organism evidence="2 3">
    <name type="scientific">Austropuccinia psidii MF-1</name>
    <dbReference type="NCBI Taxonomy" id="1389203"/>
    <lineage>
        <taxon>Eukaryota</taxon>
        <taxon>Fungi</taxon>
        <taxon>Dikarya</taxon>
        <taxon>Basidiomycota</taxon>
        <taxon>Pucciniomycotina</taxon>
        <taxon>Pucciniomycetes</taxon>
        <taxon>Pucciniales</taxon>
        <taxon>Sphaerophragmiaceae</taxon>
        <taxon>Austropuccinia</taxon>
    </lineage>
</organism>
<dbReference type="OrthoDB" id="2749819at2759"/>
<sequence>MDQQSTSNLPPLPPEDTGEYQYAEESEEEDQTSQIQGFMKQMQDILSTQSKKKGKRREESPSSHTPGPRAKSTPATQPRPQTHQRREFYSTPTNPIPLQHQILRQERPVVKIKAEDYNLNFNEEEVEKFISKVERIVQIEGAREEDLANQMAFWTTDSKISHAVEAMPGYEEGNWDQLKKDLITKWGRVEPEIRYRKDLLIDLFNDTQDARGISTLSPYKRFIAEYETIITYLLRHRYIFLKKICFMNSCLNVSLQK</sequence>
<protein>
    <recommendedName>
        <fullName evidence="4">Retrotransposon gag domain-containing protein</fullName>
    </recommendedName>
</protein>
<proteinExistence type="predicted"/>
<evidence type="ECO:0000313" key="3">
    <source>
        <dbReference type="Proteomes" id="UP000765509"/>
    </source>
</evidence>
<comment type="caution">
    <text evidence="2">The sequence shown here is derived from an EMBL/GenBank/DDBJ whole genome shotgun (WGS) entry which is preliminary data.</text>
</comment>
<keyword evidence="3" id="KW-1185">Reference proteome</keyword>
<reference evidence="2" key="1">
    <citation type="submission" date="2021-03" db="EMBL/GenBank/DDBJ databases">
        <title>Draft genome sequence of rust myrtle Austropuccinia psidii MF-1, a brazilian biotype.</title>
        <authorList>
            <person name="Quecine M.C."/>
            <person name="Pachon D.M.R."/>
            <person name="Bonatelli M.L."/>
            <person name="Correr F.H."/>
            <person name="Franceschini L.M."/>
            <person name="Leite T.F."/>
            <person name="Margarido G.R.A."/>
            <person name="Almeida C.A."/>
            <person name="Ferrarezi J.A."/>
            <person name="Labate C.A."/>
        </authorList>
    </citation>
    <scope>NUCLEOTIDE SEQUENCE</scope>
    <source>
        <strain evidence="2">MF-1</strain>
    </source>
</reference>
<dbReference type="Proteomes" id="UP000765509">
    <property type="component" value="Unassembled WGS sequence"/>
</dbReference>
<gene>
    <name evidence="2" type="ORF">O181_035727</name>
</gene>